<dbReference type="EMBL" id="BAAAES010000011">
    <property type="protein sequence ID" value="GAA0674945.1"/>
    <property type="molecule type" value="Genomic_DNA"/>
</dbReference>
<dbReference type="CDD" id="cd01127">
    <property type="entry name" value="TrwB_TraG_TraD_VirD4"/>
    <property type="match status" value="1"/>
</dbReference>
<dbReference type="InterPro" id="IPR051539">
    <property type="entry name" value="T4SS-coupling_protein"/>
</dbReference>
<evidence type="ECO:0000256" key="1">
    <source>
        <dbReference type="ARBA" id="ARBA00004651"/>
    </source>
</evidence>
<dbReference type="SUPFAM" id="SSF52540">
    <property type="entry name" value="P-loop containing nucleoside triphosphate hydrolases"/>
    <property type="match status" value="1"/>
</dbReference>
<comment type="caution">
    <text evidence="8">The sequence shown here is derived from an EMBL/GenBank/DDBJ whole genome shotgun (WGS) entry which is preliminary data.</text>
</comment>
<evidence type="ECO:0000256" key="6">
    <source>
        <dbReference type="ARBA" id="ARBA00023136"/>
    </source>
</evidence>
<organism evidence="8 9">
    <name type="scientific">Sphingomonas insulae</name>
    <dbReference type="NCBI Taxonomy" id="424800"/>
    <lineage>
        <taxon>Bacteria</taxon>
        <taxon>Pseudomonadati</taxon>
        <taxon>Pseudomonadota</taxon>
        <taxon>Alphaproteobacteria</taxon>
        <taxon>Sphingomonadales</taxon>
        <taxon>Sphingomonadaceae</taxon>
        <taxon>Sphingomonas</taxon>
    </lineage>
</organism>
<keyword evidence="9" id="KW-1185">Reference proteome</keyword>
<sequence length="641" mass="69398">MNGKWVRSDEGSQPGAIVFLAVIGLIVSAGIGAVAVLWRAHLLSAHTPWRKVPAALWGLKAYPIVYTPFLLGFGLGLALTIVTIISTLFRRQKLHGEARWARVGEIRRGKLLGASGIVLGKFGGKVMRFDGPEHVMLEAPTRAGKGVGVIIPNLLDWPDSLVVLDIKQENYDNTAGYRLRMLGQRVVLFNPLDPKGNTARYNPLSYIDRRDPVAVINELQKIGMMLFPDPVSGENFWAESARTAFLGVAAYVAATADDGADALPFTMGEVYRQFAAGDAAKRFPKIIRMREQAGKPLSGGCVSALKDFTSASPNTFTSIRQSVTAKINAWLNPYVDAATSESDFDLSEFRDKRISLYLGVSPDDLERVAPIYGLLFQQLIDRNVRELPKGDRHRIKVLVALDEFASLGKCSVLAQAFSYVAGYGLRLLPAFQSIEQIQGVYGDKVAADIERNCAVKLVLRPAGLSDAKKISEQLGTYTFRARSRSMGTWGGGGGSTSESDQRRPLLLPQEVEMLPENDLIVFRRGMYAAYGKKVRYYAEKKLAARTKIAPPGMPTIRVDPAVARNSLRVIAAAEAEETRPAPTIAAGTSASSISIADQASGARPALSPLSKAAIDAAKAAPPGERTARLFENLVSIGARSA</sequence>
<dbReference type="PANTHER" id="PTHR37937">
    <property type="entry name" value="CONJUGATIVE TRANSFER: DNA TRANSPORT"/>
    <property type="match status" value="1"/>
</dbReference>
<dbReference type="PANTHER" id="PTHR37937:SF1">
    <property type="entry name" value="CONJUGATIVE TRANSFER: DNA TRANSPORT"/>
    <property type="match status" value="1"/>
</dbReference>
<dbReference type="InterPro" id="IPR027417">
    <property type="entry name" value="P-loop_NTPase"/>
</dbReference>
<keyword evidence="6 7" id="KW-0472">Membrane</keyword>
<evidence type="ECO:0000256" key="7">
    <source>
        <dbReference type="SAM" id="Phobius"/>
    </source>
</evidence>
<reference evidence="8 9" key="1">
    <citation type="journal article" date="2019" name="Int. J. Syst. Evol. Microbiol.">
        <title>The Global Catalogue of Microorganisms (GCM) 10K type strain sequencing project: providing services to taxonomists for standard genome sequencing and annotation.</title>
        <authorList>
            <consortium name="The Broad Institute Genomics Platform"/>
            <consortium name="The Broad Institute Genome Sequencing Center for Infectious Disease"/>
            <person name="Wu L."/>
            <person name="Ma J."/>
        </authorList>
    </citation>
    <scope>NUCLEOTIDE SEQUENCE [LARGE SCALE GENOMIC DNA]</scope>
    <source>
        <strain evidence="8 9">JCM 14603</strain>
    </source>
</reference>
<evidence type="ECO:0000256" key="4">
    <source>
        <dbReference type="ARBA" id="ARBA00022692"/>
    </source>
</evidence>
<evidence type="ECO:0000256" key="3">
    <source>
        <dbReference type="ARBA" id="ARBA00022475"/>
    </source>
</evidence>
<evidence type="ECO:0000256" key="2">
    <source>
        <dbReference type="ARBA" id="ARBA00008806"/>
    </source>
</evidence>
<feature type="transmembrane region" description="Helical" evidence="7">
    <location>
        <begin position="61"/>
        <end position="89"/>
    </location>
</feature>
<evidence type="ECO:0008006" key="10">
    <source>
        <dbReference type="Google" id="ProtNLM"/>
    </source>
</evidence>
<dbReference type="Pfam" id="PF02534">
    <property type="entry name" value="T4SS-DNA_transf"/>
    <property type="match status" value="1"/>
</dbReference>
<proteinExistence type="inferred from homology"/>
<dbReference type="InterPro" id="IPR003688">
    <property type="entry name" value="TraG/VirD4"/>
</dbReference>
<keyword evidence="5 7" id="KW-1133">Transmembrane helix</keyword>
<accession>A0ABN1HZ39</accession>
<keyword evidence="3" id="KW-1003">Cell membrane</keyword>
<keyword evidence="4 7" id="KW-0812">Transmembrane</keyword>
<comment type="similarity">
    <text evidence="2">Belongs to the VirD4/TraG family.</text>
</comment>
<evidence type="ECO:0000313" key="8">
    <source>
        <dbReference type="EMBL" id="GAA0674945.1"/>
    </source>
</evidence>
<evidence type="ECO:0000256" key="5">
    <source>
        <dbReference type="ARBA" id="ARBA00022989"/>
    </source>
</evidence>
<comment type="subcellular location">
    <subcellularLocation>
        <location evidence="1">Cell membrane</location>
        <topology evidence="1">Multi-pass membrane protein</topology>
    </subcellularLocation>
</comment>
<gene>
    <name evidence="8" type="ORF">GCM10009102_28870</name>
</gene>
<name>A0ABN1HZ39_9SPHN</name>
<dbReference type="RefSeq" id="WP_163956695.1">
    <property type="nucleotide sequence ID" value="NZ_BAAAES010000011.1"/>
</dbReference>
<feature type="transmembrane region" description="Helical" evidence="7">
    <location>
        <begin position="16"/>
        <end position="41"/>
    </location>
</feature>
<dbReference type="Proteomes" id="UP001500238">
    <property type="component" value="Unassembled WGS sequence"/>
</dbReference>
<dbReference type="Gene3D" id="3.40.50.300">
    <property type="entry name" value="P-loop containing nucleotide triphosphate hydrolases"/>
    <property type="match status" value="1"/>
</dbReference>
<protein>
    <recommendedName>
        <fullName evidence="10">Type IV secretion system protein VirD4</fullName>
    </recommendedName>
</protein>
<evidence type="ECO:0000313" key="9">
    <source>
        <dbReference type="Proteomes" id="UP001500238"/>
    </source>
</evidence>